<name>A0A8J5LV37_9STRA</name>
<evidence type="ECO:0000256" key="1">
    <source>
        <dbReference type="SAM" id="MobiDB-lite"/>
    </source>
</evidence>
<gene>
    <name evidence="3" type="ORF">JG688_00017793</name>
</gene>
<feature type="region of interest" description="Disordered" evidence="1">
    <location>
        <begin position="50"/>
        <end position="97"/>
    </location>
</feature>
<proteinExistence type="predicted"/>
<evidence type="ECO:0000313" key="3">
    <source>
        <dbReference type="EMBL" id="KAG6943085.1"/>
    </source>
</evidence>
<protein>
    <recommendedName>
        <fullName evidence="2">HAT C-terminal dimerisation domain-containing protein</fullName>
    </recommendedName>
</protein>
<dbReference type="AlphaFoldDB" id="A0A8J5LV37"/>
<dbReference type="GO" id="GO:0046983">
    <property type="term" value="F:protein dimerization activity"/>
    <property type="evidence" value="ECO:0007669"/>
    <property type="project" value="InterPro"/>
</dbReference>
<dbReference type="EMBL" id="JAENGY010002853">
    <property type="protein sequence ID" value="KAG6943085.1"/>
    <property type="molecule type" value="Genomic_DNA"/>
</dbReference>
<feature type="domain" description="HAT C-terminal dimerisation" evidence="2">
    <location>
        <begin position="1"/>
        <end position="43"/>
    </location>
</feature>
<dbReference type="Pfam" id="PF05699">
    <property type="entry name" value="Dimer_Tnp_hAT"/>
    <property type="match status" value="1"/>
</dbReference>
<keyword evidence="4" id="KW-1185">Reference proteome</keyword>
<dbReference type="Proteomes" id="UP000709295">
    <property type="component" value="Unassembled WGS sequence"/>
</dbReference>
<feature type="compositionally biased region" description="Basic residues" evidence="1">
    <location>
        <begin position="87"/>
        <end position="97"/>
    </location>
</feature>
<dbReference type="InterPro" id="IPR008906">
    <property type="entry name" value="HATC_C_dom"/>
</dbReference>
<organism evidence="3 4">
    <name type="scientific">Phytophthora aleatoria</name>
    <dbReference type="NCBI Taxonomy" id="2496075"/>
    <lineage>
        <taxon>Eukaryota</taxon>
        <taxon>Sar</taxon>
        <taxon>Stramenopiles</taxon>
        <taxon>Oomycota</taxon>
        <taxon>Peronosporomycetes</taxon>
        <taxon>Peronosporales</taxon>
        <taxon>Peronosporaceae</taxon>
        <taxon>Phytophthora</taxon>
    </lineage>
</organism>
<comment type="caution">
    <text evidence="3">The sequence shown here is derived from an EMBL/GenBank/DDBJ whole genome shotgun (WGS) entry which is preliminary data.</text>
</comment>
<evidence type="ECO:0000259" key="2">
    <source>
        <dbReference type="Pfam" id="PF05699"/>
    </source>
</evidence>
<evidence type="ECO:0000313" key="4">
    <source>
        <dbReference type="Proteomes" id="UP000709295"/>
    </source>
</evidence>
<accession>A0A8J5LV37</accession>
<reference evidence="3" key="1">
    <citation type="submission" date="2021-01" db="EMBL/GenBank/DDBJ databases">
        <title>Phytophthora aleatoria, a newly-described species from Pinus radiata is distinct from Phytophthora cactorum isolates based on comparative genomics.</title>
        <authorList>
            <person name="Mcdougal R."/>
            <person name="Panda P."/>
            <person name="Williams N."/>
            <person name="Studholme D.J."/>
        </authorList>
    </citation>
    <scope>NUCLEOTIDE SEQUENCE</scope>
    <source>
        <strain evidence="3">NZFS 4037</strain>
    </source>
</reference>
<sequence>MLSIPTSSAASELSWSIHPLIHSKRRNRLKPARVENLAFLYTNVGDKSTTSQVHYKTDDPEAVNSYEDSDRRTDFSDMETPSETCHRRISTSRRYSL</sequence>